<dbReference type="HAMAP" id="MF_00375">
    <property type="entry name" value="HemL_aminotrans_3"/>
    <property type="match status" value="1"/>
</dbReference>
<evidence type="ECO:0000256" key="8">
    <source>
        <dbReference type="HAMAP-Rule" id="MF_00375"/>
    </source>
</evidence>
<keyword evidence="5 8" id="KW-0663">Pyridoxal phosphate</keyword>
<comment type="cofactor">
    <cofactor evidence="1 8">
        <name>pyridoxal 5'-phosphate</name>
        <dbReference type="ChEBI" id="CHEBI:597326"/>
    </cofactor>
</comment>
<dbReference type="SUPFAM" id="SSF53383">
    <property type="entry name" value="PLP-dependent transferases"/>
    <property type="match status" value="1"/>
</dbReference>
<keyword evidence="7 8" id="KW-0627">Porphyrin biosynthesis</keyword>
<dbReference type="Gene3D" id="3.40.640.10">
    <property type="entry name" value="Type I PLP-dependent aspartate aminotransferase-like (Major domain)"/>
    <property type="match status" value="1"/>
</dbReference>
<dbReference type="GO" id="GO:0042286">
    <property type="term" value="F:glutamate-1-semialdehyde 2,1-aminomutase activity"/>
    <property type="evidence" value="ECO:0007669"/>
    <property type="project" value="UniProtKB-UniRule"/>
</dbReference>
<dbReference type="InterPro" id="IPR005814">
    <property type="entry name" value="Aminotrans_3"/>
</dbReference>
<keyword evidence="10" id="KW-1185">Reference proteome</keyword>
<comment type="pathway">
    <text evidence="2">Porphyrin-containing compound metabolism; protoporphyrin-IX biosynthesis; 5-aminolevulinate from L-glutamyl-tRNA(Glu): step 2/2.</text>
</comment>
<feature type="modified residue" description="N6-(pyridoxal phosphate)lysine" evidence="8">
    <location>
        <position position="269"/>
    </location>
</feature>
<dbReference type="InterPro" id="IPR015424">
    <property type="entry name" value="PyrdxlP-dep_Trfase"/>
</dbReference>
<evidence type="ECO:0000256" key="7">
    <source>
        <dbReference type="ARBA" id="ARBA00023244"/>
    </source>
</evidence>
<evidence type="ECO:0000256" key="5">
    <source>
        <dbReference type="ARBA" id="ARBA00022898"/>
    </source>
</evidence>
<dbReference type="GO" id="GO:0005737">
    <property type="term" value="C:cytoplasm"/>
    <property type="evidence" value="ECO:0007669"/>
    <property type="project" value="UniProtKB-SubCell"/>
</dbReference>
<evidence type="ECO:0000313" key="9">
    <source>
        <dbReference type="EMBL" id="SET42154.1"/>
    </source>
</evidence>
<comment type="catalytic activity">
    <reaction evidence="8">
        <text>(S)-4-amino-5-oxopentanoate = 5-aminolevulinate</text>
        <dbReference type="Rhea" id="RHEA:14265"/>
        <dbReference type="ChEBI" id="CHEBI:57501"/>
        <dbReference type="ChEBI" id="CHEBI:356416"/>
        <dbReference type="EC" id="5.4.3.8"/>
    </reaction>
</comment>
<evidence type="ECO:0000256" key="4">
    <source>
        <dbReference type="ARBA" id="ARBA00011738"/>
    </source>
</evidence>
<dbReference type="PROSITE" id="PS00600">
    <property type="entry name" value="AA_TRANSFER_CLASS_3"/>
    <property type="match status" value="1"/>
</dbReference>
<dbReference type="OrthoDB" id="9801052at2"/>
<name>A0A1I0EAC3_9GAMM</name>
<dbReference type="GO" id="GO:0006782">
    <property type="term" value="P:protoporphyrinogen IX biosynthetic process"/>
    <property type="evidence" value="ECO:0007669"/>
    <property type="project" value="UniProtKB-UniRule"/>
</dbReference>
<keyword evidence="8" id="KW-0963">Cytoplasm</keyword>
<dbReference type="Gene3D" id="3.90.1150.10">
    <property type="entry name" value="Aspartate Aminotransferase, domain 1"/>
    <property type="match status" value="1"/>
</dbReference>
<proteinExistence type="inferred from homology"/>
<dbReference type="RefSeq" id="WP_093321238.1">
    <property type="nucleotide sequence ID" value="NZ_FOHV01000024.1"/>
</dbReference>
<evidence type="ECO:0000313" key="10">
    <source>
        <dbReference type="Proteomes" id="UP000242642"/>
    </source>
</evidence>
<dbReference type="InterPro" id="IPR004639">
    <property type="entry name" value="4pyrrol_synth_GluAld_NH2Trfase"/>
</dbReference>
<dbReference type="Pfam" id="PF00202">
    <property type="entry name" value="Aminotran_3"/>
    <property type="match status" value="1"/>
</dbReference>
<dbReference type="AlphaFoldDB" id="A0A1I0EAC3"/>
<protein>
    <recommendedName>
        <fullName evidence="8">Glutamate-1-semialdehyde 2,1-aminomutase</fullName>
        <shortName evidence="8">GSA</shortName>
        <ecNumber evidence="8">5.4.3.8</ecNumber>
    </recommendedName>
    <alternativeName>
        <fullName evidence="8">Glutamate-1-semialdehyde aminotransferase</fullName>
        <shortName evidence="8">GSA-AT</shortName>
    </alternativeName>
</protein>
<dbReference type="InterPro" id="IPR049704">
    <property type="entry name" value="Aminotrans_3_PPA_site"/>
</dbReference>
<dbReference type="CDD" id="cd00610">
    <property type="entry name" value="OAT_like"/>
    <property type="match status" value="1"/>
</dbReference>
<reference evidence="10" key="1">
    <citation type="submission" date="2016-10" db="EMBL/GenBank/DDBJ databases">
        <authorList>
            <person name="Varghese N."/>
            <person name="Submissions S."/>
        </authorList>
    </citation>
    <scope>NUCLEOTIDE SEQUENCE [LARGE SCALE GENOMIC DNA]</scope>
    <source>
        <strain evidence="10">DSM 18579</strain>
    </source>
</reference>
<gene>
    <name evidence="8" type="primary">hemL</name>
    <name evidence="9" type="ORF">SAMN02583745_02314</name>
</gene>
<dbReference type="GO" id="GO:0030170">
    <property type="term" value="F:pyridoxal phosphate binding"/>
    <property type="evidence" value="ECO:0007669"/>
    <property type="project" value="InterPro"/>
</dbReference>
<comment type="similarity">
    <text evidence="3 8">Belongs to the class-III pyridoxal-phosphate-dependent aminotransferase family. HemL subfamily.</text>
</comment>
<dbReference type="NCBIfam" id="NF000818">
    <property type="entry name" value="PRK00062.1"/>
    <property type="match status" value="1"/>
</dbReference>
<dbReference type="FunFam" id="3.40.640.10:FF:000021">
    <property type="entry name" value="Glutamate-1-semialdehyde 2,1-aminomutase"/>
    <property type="match status" value="1"/>
</dbReference>
<evidence type="ECO:0000256" key="2">
    <source>
        <dbReference type="ARBA" id="ARBA00004819"/>
    </source>
</evidence>
<dbReference type="Proteomes" id="UP000242642">
    <property type="component" value="Unassembled WGS sequence"/>
</dbReference>
<dbReference type="PANTHER" id="PTHR43713">
    <property type="entry name" value="GLUTAMATE-1-SEMIALDEHYDE 2,1-AMINOMUTASE"/>
    <property type="match status" value="1"/>
</dbReference>
<dbReference type="EC" id="5.4.3.8" evidence="8"/>
<keyword evidence="6 8" id="KW-0413">Isomerase</keyword>
<dbReference type="InterPro" id="IPR015422">
    <property type="entry name" value="PyrdxlP-dep_Trfase_small"/>
</dbReference>
<dbReference type="EMBL" id="FOHV01000024">
    <property type="protein sequence ID" value="SET42154.1"/>
    <property type="molecule type" value="Genomic_DNA"/>
</dbReference>
<dbReference type="FunFam" id="3.90.1150.10:FF:000012">
    <property type="entry name" value="Glutamate-1-semialdehyde 2,1-aminomutase"/>
    <property type="match status" value="1"/>
</dbReference>
<organism evidence="9 10">
    <name type="scientific">Thorsellia anophelis DSM 18579</name>
    <dbReference type="NCBI Taxonomy" id="1123402"/>
    <lineage>
        <taxon>Bacteria</taxon>
        <taxon>Pseudomonadati</taxon>
        <taxon>Pseudomonadota</taxon>
        <taxon>Gammaproteobacteria</taxon>
        <taxon>Enterobacterales</taxon>
        <taxon>Thorselliaceae</taxon>
        <taxon>Thorsellia</taxon>
    </lineage>
</organism>
<comment type="subunit">
    <text evidence="4 8">Homodimer.</text>
</comment>
<dbReference type="UniPathway" id="UPA00251">
    <property type="reaction ID" value="UER00317"/>
</dbReference>
<dbReference type="NCBIfam" id="TIGR00713">
    <property type="entry name" value="hemL"/>
    <property type="match status" value="1"/>
</dbReference>
<sequence>MNHNKNLSESLYQDAQTVIPGGVNSPVRAFKSVGGTPLFIRKADGAYLYDVDGKAYIDYVGSWGPMVLGHNHPAIKDAVISAVHNGLSFGAPTEIEVIMAHKITEIMPNIELVRMVNSGTEATMSAIRLARGYTSRDKIIKFEGCYHGHADCLLVKAGSGALTFGQPNSPGVPADFAKHTLTCQFNDLASVREAFEAHPKDIACIIVEPVAGNMNCILPNQDFLPGLRALCDEFGALLIIDEVMTGFRVALAGAQAHYNVVPDLTCLGKIIGGGMPVGAFGGKREIMEALAPTGPVYQAGTLSGNPVAMAAGLACLTELTQNGIYPRLSELTEKLALGLKHAAQTVGIPLVINHVGGMFGIFFTDAPSVNSYQDAIACDTERFKRFFHLMLDEGVYLAPSAFEAGFMSVAHSDENIQHTIDAARRCFQKLLAQ</sequence>
<dbReference type="STRING" id="1123402.SAMN02583745_02314"/>
<dbReference type="GO" id="GO:0008483">
    <property type="term" value="F:transaminase activity"/>
    <property type="evidence" value="ECO:0007669"/>
    <property type="project" value="InterPro"/>
</dbReference>
<comment type="subcellular location">
    <subcellularLocation>
        <location evidence="8">Cytoplasm</location>
    </subcellularLocation>
</comment>
<accession>A0A1I0EAC3</accession>
<evidence type="ECO:0000256" key="1">
    <source>
        <dbReference type="ARBA" id="ARBA00001933"/>
    </source>
</evidence>
<dbReference type="InterPro" id="IPR015421">
    <property type="entry name" value="PyrdxlP-dep_Trfase_major"/>
</dbReference>
<evidence type="ECO:0000256" key="6">
    <source>
        <dbReference type="ARBA" id="ARBA00023235"/>
    </source>
</evidence>
<evidence type="ECO:0000256" key="3">
    <source>
        <dbReference type="ARBA" id="ARBA00008981"/>
    </source>
</evidence>
<dbReference type="PANTHER" id="PTHR43713:SF3">
    <property type="entry name" value="GLUTAMATE-1-SEMIALDEHYDE 2,1-AMINOMUTASE 1, CHLOROPLASTIC-RELATED"/>
    <property type="match status" value="1"/>
</dbReference>